<comment type="caution">
    <text evidence="1">The sequence shown here is derived from an EMBL/GenBank/DDBJ whole genome shotgun (WGS) entry which is preliminary data.</text>
</comment>
<dbReference type="RefSeq" id="WP_005291148.1">
    <property type="nucleotide sequence ID" value="NZ_CM000961.1"/>
</dbReference>
<dbReference type="EMBL" id="ACLJ02000003">
    <property type="protein sequence ID" value="EFK54380.1"/>
    <property type="molecule type" value="Genomic_DNA"/>
</dbReference>
<evidence type="ECO:0000313" key="2">
    <source>
        <dbReference type="Proteomes" id="UP000004208"/>
    </source>
</evidence>
<organism evidence="1 2">
    <name type="scientific">Corynebacterium genitalium ATCC 33030</name>
    <dbReference type="NCBI Taxonomy" id="585529"/>
    <lineage>
        <taxon>Bacteria</taxon>
        <taxon>Bacillati</taxon>
        <taxon>Actinomycetota</taxon>
        <taxon>Actinomycetes</taxon>
        <taxon>Mycobacteriales</taxon>
        <taxon>Corynebacteriaceae</taxon>
        <taxon>Corynebacterium</taxon>
    </lineage>
</organism>
<dbReference type="AlphaFoldDB" id="D7WE26"/>
<evidence type="ECO:0000313" key="1">
    <source>
        <dbReference type="EMBL" id="EFK54380.1"/>
    </source>
</evidence>
<evidence type="ECO:0008006" key="3">
    <source>
        <dbReference type="Google" id="ProtNLM"/>
    </source>
</evidence>
<name>D7WE26_9CORY</name>
<protein>
    <recommendedName>
        <fullName evidence="3">Antitoxin VbhA domain-containing protein</fullName>
    </recommendedName>
</protein>
<accession>D7WE26</accession>
<reference evidence="1" key="1">
    <citation type="submission" date="2010-06" db="EMBL/GenBank/DDBJ databases">
        <authorList>
            <person name="Muzny D."/>
            <person name="Qin X."/>
            <person name="Buhay C."/>
            <person name="Dugan-Rocha S."/>
            <person name="Ding Y."/>
            <person name="Chen G."/>
            <person name="Hawes A."/>
            <person name="Holder M."/>
            <person name="Jhangiani S."/>
            <person name="Johnson A."/>
            <person name="Khan Z."/>
            <person name="Li Z."/>
            <person name="Liu W."/>
            <person name="Liu X."/>
            <person name="Perez L."/>
            <person name="Shen H."/>
            <person name="Wang Q."/>
            <person name="Watt J."/>
            <person name="Xi L."/>
            <person name="Xin Y."/>
            <person name="Zhou J."/>
            <person name="Deng J."/>
            <person name="Jiang H."/>
            <person name="Liu Y."/>
            <person name="Qu J."/>
            <person name="Song X.-Z."/>
            <person name="Zhang L."/>
            <person name="Villasana D."/>
            <person name="Johnson A."/>
            <person name="Liu J."/>
            <person name="Liyanage D."/>
            <person name="Lorensuhewa L."/>
            <person name="Robinson T."/>
            <person name="Song A."/>
            <person name="Song B.-B."/>
            <person name="Dinh H."/>
            <person name="Thornton R."/>
            <person name="Coyle M."/>
            <person name="Francisco L."/>
            <person name="Jackson L."/>
            <person name="Javaid M."/>
            <person name="Korchina V."/>
            <person name="Kovar C."/>
            <person name="Mata R."/>
            <person name="Mathew T."/>
            <person name="Ngo R."/>
            <person name="Nguyen L."/>
            <person name="Nguyen N."/>
            <person name="Okwuonu G."/>
            <person name="Ongeri F."/>
            <person name="Pham C."/>
            <person name="Simmons D."/>
            <person name="Wilczek-Boney K."/>
            <person name="Hale W."/>
            <person name="Jakkamsetti A."/>
            <person name="Pham P."/>
            <person name="Ruth R."/>
            <person name="San Lucas F."/>
            <person name="Warren J."/>
            <person name="Zhang J."/>
            <person name="Zhao Z."/>
            <person name="Zhou C."/>
            <person name="Zhu D."/>
            <person name="Lee S."/>
            <person name="Bess C."/>
            <person name="Blankenburg K."/>
            <person name="Forbes L."/>
            <person name="Fu Q."/>
            <person name="Gubbala S."/>
            <person name="Hirani K."/>
            <person name="Jayaseelan J.C."/>
            <person name="Lara F."/>
            <person name="Munidasa M."/>
            <person name="Palculict T."/>
            <person name="Patil S."/>
            <person name="Pu L.-L."/>
            <person name="Saada N."/>
            <person name="Tang L."/>
            <person name="Weissenberger G."/>
            <person name="Zhu Y."/>
            <person name="Hemphill L."/>
            <person name="Shang Y."/>
            <person name="Youmans B."/>
            <person name="Ayvaz T."/>
            <person name="Ross M."/>
            <person name="Santibanez J."/>
            <person name="Aqrawi P."/>
            <person name="Gross S."/>
            <person name="Joshi V."/>
            <person name="Fowler G."/>
            <person name="Nazareth L."/>
            <person name="Reid J."/>
            <person name="Worley K."/>
            <person name="Petrosino J."/>
            <person name="Highlander S."/>
            <person name="Gibbs R."/>
        </authorList>
    </citation>
    <scope>NUCLEOTIDE SEQUENCE [LARGE SCALE GENOMIC DNA]</scope>
    <source>
        <strain evidence="1">ATCC 33030</strain>
    </source>
</reference>
<gene>
    <name evidence="1" type="ORF">HMPREF0291_12037</name>
</gene>
<sequence length="66" mass="7096">MTRTMKNLNPTSDLSPKEIREYSAGAANLAGGRTADPYLSELLDAHAAGELTTEQAQQLAREHILG</sequence>
<dbReference type="Proteomes" id="UP000004208">
    <property type="component" value="Unassembled WGS sequence"/>
</dbReference>
<dbReference type="HOGENOM" id="CLU_2823805_0_0_11"/>
<keyword evidence="2" id="KW-1185">Reference proteome</keyword>
<proteinExistence type="predicted"/>
<dbReference type="STRING" id="585529.HMPREF0291_12037"/>
<dbReference type="CDD" id="cd11586">
    <property type="entry name" value="VbhA_like"/>
    <property type="match status" value="1"/>
</dbReference>
<dbReference type="InterPro" id="IPR033788">
    <property type="entry name" value="VbhA-like"/>
</dbReference>